<comment type="caution">
    <text evidence="1">The sequence shown here is derived from an EMBL/GenBank/DDBJ whole genome shotgun (WGS) entry which is preliminary data.</text>
</comment>
<dbReference type="EMBL" id="CAJNOQ010023499">
    <property type="protein sequence ID" value="CAF1516371.1"/>
    <property type="molecule type" value="Genomic_DNA"/>
</dbReference>
<sequence length="243" mass="28252">MEIQRKQTLQVKGQFLPNFNQYGIIDRDFLIRQIKLQLQDNPYPVNTAGWTRRTIEIKTLVEEVKLSHWQSQFLNELKHLGVNDVDLWHGSHIIVQDDGVLYSRWSRMTQAIRRVSSHYKKSKVRQYGLPFGTYQFLFGKTSPHGCSWFQMEAHAFNPQAIIQDPRNGLGIVLEHGEDFLKYRITGENVGPFGFSPHTETNNPIILPFTNVSRRYLTNTSKPVTRQKTAVSKGLKLKRPIRTF</sequence>
<dbReference type="Proteomes" id="UP000663829">
    <property type="component" value="Unassembled WGS sequence"/>
</dbReference>
<dbReference type="AlphaFoldDB" id="A0A815UAX9"/>
<evidence type="ECO:0000313" key="2">
    <source>
        <dbReference type="EMBL" id="CAF4376244.1"/>
    </source>
</evidence>
<organism evidence="1 3">
    <name type="scientific">Didymodactylos carnosus</name>
    <dbReference type="NCBI Taxonomy" id="1234261"/>
    <lineage>
        <taxon>Eukaryota</taxon>
        <taxon>Metazoa</taxon>
        <taxon>Spiralia</taxon>
        <taxon>Gnathifera</taxon>
        <taxon>Rotifera</taxon>
        <taxon>Eurotatoria</taxon>
        <taxon>Bdelloidea</taxon>
        <taxon>Philodinida</taxon>
        <taxon>Philodinidae</taxon>
        <taxon>Didymodactylos</taxon>
    </lineage>
</organism>
<evidence type="ECO:0000313" key="3">
    <source>
        <dbReference type="Proteomes" id="UP000663829"/>
    </source>
</evidence>
<reference evidence="1" key="1">
    <citation type="submission" date="2021-02" db="EMBL/GenBank/DDBJ databases">
        <authorList>
            <person name="Nowell W R."/>
        </authorList>
    </citation>
    <scope>NUCLEOTIDE SEQUENCE</scope>
</reference>
<keyword evidence="3" id="KW-1185">Reference proteome</keyword>
<evidence type="ECO:0000313" key="1">
    <source>
        <dbReference type="EMBL" id="CAF1516371.1"/>
    </source>
</evidence>
<gene>
    <name evidence="1" type="ORF">GPM918_LOCUS37347</name>
    <name evidence="2" type="ORF">SRO942_LOCUS38110</name>
</gene>
<dbReference type="OrthoDB" id="10015196at2759"/>
<name>A0A815UAX9_9BILA</name>
<dbReference type="Proteomes" id="UP000681722">
    <property type="component" value="Unassembled WGS sequence"/>
</dbReference>
<proteinExistence type="predicted"/>
<dbReference type="EMBL" id="CAJOBC010089045">
    <property type="protein sequence ID" value="CAF4376244.1"/>
    <property type="molecule type" value="Genomic_DNA"/>
</dbReference>
<accession>A0A815UAX9</accession>
<protein>
    <submittedName>
        <fullName evidence="1">Uncharacterized protein</fullName>
    </submittedName>
</protein>